<dbReference type="InterPro" id="IPR011083">
    <property type="entry name" value="Phage_tail_collar_dom"/>
</dbReference>
<dbReference type="Gene3D" id="3.90.1340.10">
    <property type="entry name" value="Phage tail collar domain"/>
    <property type="match status" value="1"/>
</dbReference>
<dbReference type="SUPFAM" id="SSF88874">
    <property type="entry name" value="Receptor-binding domain of short tail fibre protein gp12"/>
    <property type="match status" value="1"/>
</dbReference>
<sequence length="191" mass="20295">MSEPFIGEIRPFAINFVPMGWLRCNGQQVAINQYQALYAVISSIYGGDNQTYFNVPNLNGTNGQSMMPMLGMGQGPGLSDYQIGEATGQGSVALTQAELPAHAHSVTGINAAATSVYSTPIAGQSHLSRYFVSGKGNPAYSDQQLLAHSPTLAPSTLSPPPLAQGQAHDNHQPYLAVIYAIAWDGIFPSRN</sequence>
<evidence type="ECO:0000259" key="1">
    <source>
        <dbReference type="Pfam" id="PF07484"/>
    </source>
</evidence>
<dbReference type="Pfam" id="PF07484">
    <property type="entry name" value="Collar"/>
    <property type="match status" value="1"/>
</dbReference>
<dbReference type="InterPro" id="IPR037053">
    <property type="entry name" value="Phage_tail_collar_dom_sf"/>
</dbReference>
<proteinExistence type="predicted"/>
<reference evidence="2 3" key="1">
    <citation type="submission" date="2020-09" db="EMBL/GenBank/DDBJ databases">
        <title>Methylomonas albis sp. nov. and Methylomonas fluvii sp. nov.: Two cold-adapted methanotrophs from the River Elbe and an amended description of Methylovulum psychrotolerans strain Eb1.</title>
        <authorList>
            <person name="Bussmann I.K."/>
            <person name="Klings K.-W."/>
            <person name="Warnstedt J."/>
            <person name="Hoppert M."/>
            <person name="Saborowski A."/>
            <person name="Horn F."/>
            <person name="Liebner S."/>
        </authorList>
    </citation>
    <scope>NUCLEOTIDE SEQUENCE [LARGE SCALE GENOMIC DNA]</scope>
    <source>
        <strain evidence="2 3">EbB</strain>
    </source>
</reference>
<feature type="domain" description="Phage tail collar" evidence="1">
    <location>
        <begin position="7"/>
        <end position="60"/>
    </location>
</feature>
<protein>
    <submittedName>
        <fullName evidence="2">Tail fiber protein</fullName>
    </submittedName>
</protein>
<comment type="caution">
    <text evidence="2">The sequence shown here is derived from an EMBL/GenBank/DDBJ whole genome shotgun (WGS) entry which is preliminary data.</text>
</comment>
<evidence type="ECO:0000313" key="2">
    <source>
        <dbReference type="EMBL" id="MBD9362470.1"/>
    </source>
</evidence>
<gene>
    <name evidence="2" type="ORF">EBB_18535</name>
</gene>
<organism evidence="2 3">
    <name type="scientific">Methylomonas fluvii</name>
    <dbReference type="NCBI Taxonomy" id="1854564"/>
    <lineage>
        <taxon>Bacteria</taxon>
        <taxon>Pseudomonadati</taxon>
        <taxon>Pseudomonadota</taxon>
        <taxon>Gammaproteobacteria</taxon>
        <taxon>Methylococcales</taxon>
        <taxon>Methylococcaceae</taxon>
        <taxon>Methylomonas</taxon>
    </lineage>
</organism>
<dbReference type="RefSeq" id="WP_192395245.1">
    <property type="nucleotide sequence ID" value="NZ_CAJHIU010000003.1"/>
</dbReference>
<accession>A0ABR9DHS8</accession>
<evidence type="ECO:0000313" key="3">
    <source>
        <dbReference type="Proteomes" id="UP000641152"/>
    </source>
</evidence>
<dbReference type="Proteomes" id="UP000641152">
    <property type="component" value="Unassembled WGS sequence"/>
</dbReference>
<keyword evidence="3" id="KW-1185">Reference proteome</keyword>
<name>A0ABR9DHS8_9GAMM</name>
<dbReference type="EMBL" id="JACXST010000003">
    <property type="protein sequence ID" value="MBD9362470.1"/>
    <property type="molecule type" value="Genomic_DNA"/>
</dbReference>